<dbReference type="GO" id="GO:0008233">
    <property type="term" value="F:peptidase activity"/>
    <property type="evidence" value="ECO:0007669"/>
    <property type="project" value="UniProtKB-KW"/>
</dbReference>
<evidence type="ECO:0000313" key="2">
    <source>
        <dbReference type="Proteomes" id="UP001439008"/>
    </source>
</evidence>
<keyword evidence="2" id="KW-1185">Reference proteome</keyword>
<name>A0ABV2ASH9_9EUKA</name>
<dbReference type="PANTHER" id="PTHR43016:SF13">
    <property type="entry name" value="PRESEQUENCE PROTEASE, MITOCHONDRIAL"/>
    <property type="match status" value="1"/>
</dbReference>
<accession>A0ABV2ASH9</accession>
<keyword evidence="1" id="KW-0378">Hydrolase</keyword>
<dbReference type="Proteomes" id="UP001439008">
    <property type="component" value="Unassembled WGS sequence"/>
</dbReference>
<reference evidence="1 2" key="1">
    <citation type="journal article" date="2024" name="BMC Biol.">
        <title>Comparative genomics of Ascetosporea gives new insight into the evolutionary basis for animal parasitism in Rhizaria.</title>
        <authorList>
            <person name="Hiltunen Thoren M."/>
            <person name="Onut-Brannstrom I."/>
            <person name="Alfjorden A."/>
            <person name="Peckova H."/>
            <person name="Swords F."/>
            <person name="Hooper C."/>
            <person name="Holzer A.S."/>
            <person name="Bass D."/>
            <person name="Burki F."/>
        </authorList>
    </citation>
    <scope>NUCLEOTIDE SEQUENCE [LARGE SCALE GENOMIC DNA]</scope>
    <source>
        <strain evidence="1">20-A016</strain>
    </source>
</reference>
<organism evidence="1 2">
    <name type="scientific">Bonamia ostreae</name>
    <dbReference type="NCBI Taxonomy" id="126728"/>
    <lineage>
        <taxon>Eukaryota</taxon>
        <taxon>Sar</taxon>
        <taxon>Rhizaria</taxon>
        <taxon>Endomyxa</taxon>
        <taxon>Ascetosporea</taxon>
        <taxon>Haplosporida</taxon>
        <taxon>Bonamia</taxon>
    </lineage>
</organism>
<keyword evidence="1" id="KW-0645">Protease</keyword>
<gene>
    <name evidence="1" type="primary">CYM1</name>
    <name evidence="1" type="ORF">MHBO_004144</name>
</gene>
<feature type="non-terminal residue" evidence="1">
    <location>
        <position position="111"/>
    </location>
</feature>
<dbReference type="SUPFAM" id="SSF63411">
    <property type="entry name" value="LuxS/MPP-like metallohydrolase"/>
    <property type="match status" value="1"/>
</dbReference>
<comment type="caution">
    <text evidence="1">The sequence shown here is derived from an EMBL/GenBank/DDBJ whole genome shotgun (WGS) entry which is preliminary data.</text>
</comment>
<dbReference type="Gene3D" id="3.30.830.10">
    <property type="entry name" value="Metalloenzyme, LuxS/M16 peptidase-like"/>
    <property type="match status" value="1"/>
</dbReference>
<dbReference type="InterPro" id="IPR011249">
    <property type="entry name" value="Metalloenz_LuxS/M16"/>
</dbReference>
<protein>
    <submittedName>
        <fullName evidence="1">Mitochondrial presequence protease</fullName>
    </submittedName>
</protein>
<dbReference type="PANTHER" id="PTHR43016">
    <property type="entry name" value="PRESEQUENCE PROTEASE"/>
    <property type="match status" value="1"/>
</dbReference>
<dbReference type="GO" id="GO:0006508">
    <property type="term" value="P:proteolysis"/>
    <property type="evidence" value="ECO:0007669"/>
    <property type="project" value="UniProtKB-KW"/>
</dbReference>
<sequence>MFAKSKNLKICCLKNKRAFSASSEKFKNGQKLNNFTINKIKNFKKFNLNLVQMTHRTGANYVHISAKDNNNVFGIAFKTPNYSDNGIPHILEHCVLCGSKKYPINDPFMKM</sequence>
<evidence type="ECO:0000313" key="1">
    <source>
        <dbReference type="EMBL" id="MES1922626.1"/>
    </source>
</evidence>
<proteinExistence type="predicted"/>
<dbReference type="EMBL" id="JBDODL010003269">
    <property type="protein sequence ID" value="MES1922626.1"/>
    <property type="molecule type" value="Genomic_DNA"/>
</dbReference>